<dbReference type="RefSeq" id="WP_115692288.1">
    <property type="nucleotide sequence ID" value="NZ_CP031417.1"/>
</dbReference>
<keyword evidence="1" id="KW-0732">Signal</keyword>
<dbReference type="SUPFAM" id="SSF53474">
    <property type="entry name" value="alpha/beta-Hydrolases"/>
    <property type="match status" value="1"/>
</dbReference>
<dbReference type="OrthoDB" id="7820973at2"/>
<dbReference type="InterPro" id="IPR050228">
    <property type="entry name" value="Carboxylesterase_BioH"/>
</dbReference>
<dbReference type="PANTHER" id="PTHR43194">
    <property type="entry name" value="HYDROLASE ALPHA/BETA FOLD FAMILY"/>
    <property type="match status" value="1"/>
</dbReference>
<sequence>MRRFLLAAVLAAAATPAFADEPIVLRGMGSFHVGGRVVEVSGKPVKEVVFSPGGVPAKLDPNGLYQVEGMYAQYFLPQNRKGKYPLLMWHGGGLTGVTYETTPDGREGWLNMFVRKGWDVYVSDAVERGRSGFASPDIWQGQPNFLTKAGPFERFRIGDGPGSWNADPAKMKVLPGNQFPVEAYDNFMKQNVPRWTTTDTAIIAAYTALVDKVCPCVLLVHSQAGGFGFKVAQARPDKIKGIVAVEPAVAGDKAQAANLKNIPTLVVYGDYIATDSRWPKMRQIGLDYADAVRAAGGKVDVVNLPDVGIKGNSHMLMMDKNNKAVADLIGDWLARQGLTE</sequence>
<dbReference type="Proteomes" id="UP000254889">
    <property type="component" value="Chromosome"/>
</dbReference>
<dbReference type="Gene3D" id="3.40.50.1820">
    <property type="entry name" value="alpha/beta hydrolase"/>
    <property type="match status" value="1"/>
</dbReference>
<dbReference type="CDD" id="cd12808">
    <property type="entry name" value="Esterase_713_like-1"/>
    <property type="match status" value="1"/>
</dbReference>
<feature type="chain" id="PRO_5016955468" evidence="1">
    <location>
        <begin position="20"/>
        <end position="340"/>
    </location>
</feature>
<dbReference type="PANTHER" id="PTHR43194:SF5">
    <property type="entry name" value="PIMELOYL-[ACYL-CARRIER PROTEIN] METHYL ESTER ESTERASE"/>
    <property type="match status" value="1"/>
</dbReference>
<dbReference type="InterPro" id="IPR029058">
    <property type="entry name" value="AB_hydrolase_fold"/>
</dbReference>
<gene>
    <name evidence="2" type="ORF">DW352_16070</name>
</gene>
<name>A0A345ZYB2_9HYPH</name>
<feature type="signal peptide" evidence="1">
    <location>
        <begin position="1"/>
        <end position="19"/>
    </location>
</feature>
<evidence type="ECO:0000313" key="2">
    <source>
        <dbReference type="EMBL" id="AXK81909.1"/>
    </source>
</evidence>
<dbReference type="KEGG" id="ptaw:DW352_16070"/>
<dbReference type="EMBL" id="CP031417">
    <property type="protein sequence ID" value="AXK81909.1"/>
    <property type="molecule type" value="Genomic_DNA"/>
</dbReference>
<protein>
    <submittedName>
        <fullName evidence="2">Esterase</fullName>
    </submittedName>
</protein>
<proteinExistence type="predicted"/>
<reference evidence="2 3" key="1">
    <citation type="submission" date="2018-07" db="EMBL/GenBank/DDBJ databases">
        <authorList>
            <person name="Quirk P.G."/>
            <person name="Krulwich T.A."/>
        </authorList>
    </citation>
    <scope>NUCLEOTIDE SEQUENCE [LARGE SCALE GENOMIC DNA]</scope>
    <source>
        <strain evidence="2 3">CC-BB4</strain>
    </source>
</reference>
<dbReference type="AlphaFoldDB" id="A0A345ZYB2"/>
<evidence type="ECO:0000313" key="3">
    <source>
        <dbReference type="Proteomes" id="UP000254889"/>
    </source>
</evidence>
<accession>A0A345ZYB2</accession>
<evidence type="ECO:0000256" key="1">
    <source>
        <dbReference type="SAM" id="SignalP"/>
    </source>
</evidence>
<keyword evidence="3" id="KW-1185">Reference proteome</keyword>
<organism evidence="2 3">
    <name type="scientific">Pseudolabrys taiwanensis</name>
    <dbReference type="NCBI Taxonomy" id="331696"/>
    <lineage>
        <taxon>Bacteria</taxon>
        <taxon>Pseudomonadati</taxon>
        <taxon>Pseudomonadota</taxon>
        <taxon>Alphaproteobacteria</taxon>
        <taxon>Hyphomicrobiales</taxon>
        <taxon>Xanthobacteraceae</taxon>
        <taxon>Pseudolabrys</taxon>
    </lineage>
</organism>